<reference evidence="9 10" key="1">
    <citation type="submission" date="2022-10" db="EMBL/GenBank/DDBJ databases">
        <title>The complete genomes of actinobacterial strains from the NBC collection.</title>
        <authorList>
            <person name="Joergensen T.S."/>
            <person name="Alvarez Arevalo M."/>
            <person name="Sterndorff E.B."/>
            <person name="Faurdal D."/>
            <person name="Vuksanovic O."/>
            <person name="Mourched A.-S."/>
            <person name="Charusanti P."/>
            <person name="Shaw S."/>
            <person name="Blin K."/>
            <person name="Weber T."/>
        </authorList>
    </citation>
    <scope>NUCLEOTIDE SEQUENCE [LARGE SCALE GENOMIC DNA]</scope>
    <source>
        <strain evidence="9 10">NBC_00319</strain>
    </source>
</reference>
<dbReference type="FunFam" id="3.30.465.10:FF:000016">
    <property type="entry name" value="probable D-lactate dehydrogenase, mitochondrial"/>
    <property type="match status" value="1"/>
</dbReference>
<dbReference type="InterPro" id="IPR016169">
    <property type="entry name" value="FAD-bd_PCMH_sub2"/>
</dbReference>
<keyword evidence="4" id="KW-0274">FAD</keyword>
<dbReference type="GO" id="GO:0004458">
    <property type="term" value="F:D-lactate dehydrogenase (cytochrome) activity"/>
    <property type="evidence" value="ECO:0007669"/>
    <property type="project" value="UniProtKB-EC"/>
</dbReference>
<keyword evidence="6" id="KW-0560">Oxidoreductase</keyword>
<keyword evidence="3" id="KW-0285">Flavoprotein</keyword>
<evidence type="ECO:0000256" key="7">
    <source>
        <dbReference type="ARBA" id="ARBA00038897"/>
    </source>
</evidence>
<dbReference type="GO" id="GO:1903457">
    <property type="term" value="P:lactate catabolic process"/>
    <property type="evidence" value="ECO:0007669"/>
    <property type="project" value="TreeGrafter"/>
</dbReference>
<dbReference type="InterPro" id="IPR004113">
    <property type="entry name" value="FAD-bd_oxidored_4_C"/>
</dbReference>
<proteinExistence type="inferred from homology"/>
<dbReference type="AlphaFoldDB" id="A0AAU4JXN4"/>
<evidence type="ECO:0000259" key="8">
    <source>
        <dbReference type="PROSITE" id="PS51387"/>
    </source>
</evidence>
<dbReference type="Proteomes" id="UP001432128">
    <property type="component" value="Chromosome"/>
</dbReference>
<evidence type="ECO:0000256" key="2">
    <source>
        <dbReference type="ARBA" id="ARBA00008000"/>
    </source>
</evidence>
<dbReference type="PANTHER" id="PTHR11748">
    <property type="entry name" value="D-LACTATE DEHYDROGENASE"/>
    <property type="match status" value="1"/>
</dbReference>
<dbReference type="EC" id="1.1.2.4" evidence="7"/>
<dbReference type="SUPFAM" id="SSF55103">
    <property type="entry name" value="FAD-linked oxidases, C-terminal domain"/>
    <property type="match status" value="1"/>
</dbReference>
<dbReference type="EMBL" id="CP108021">
    <property type="protein sequence ID" value="WUM18553.1"/>
    <property type="molecule type" value="Genomic_DNA"/>
</dbReference>
<evidence type="ECO:0000313" key="9">
    <source>
        <dbReference type="EMBL" id="WUM18553.1"/>
    </source>
</evidence>
<evidence type="ECO:0000256" key="3">
    <source>
        <dbReference type="ARBA" id="ARBA00022630"/>
    </source>
</evidence>
<keyword evidence="10" id="KW-1185">Reference proteome</keyword>
<dbReference type="GO" id="GO:0071949">
    <property type="term" value="F:FAD binding"/>
    <property type="evidence" value="ECO:0007669"/>
    <property type="project" value="InterPro"/>
</dbReference>
<dbReference type="Pfam" id="PF02913">
    <property type="entry name" value="FAD-oxidase_C"/>
    <property type="match status" value="1"/>
</dbReference>
<dbReference type="PROSITE" id="PS51387">
    <property type="entry name" value="FAD_PCMH"/>
    <property type="match status" value="1"/>
</dbReference>
<dbReference type="PANTHER" id="PTHR11748:SF111">
    <property type="entry name" value="D-LACTATE DEHYDROGENASE, MITOCHONDRIAL-RELATED"/>
    <property type="match status" value="1"/>
</dbReference>
<dbReference type="InterPro" id="IPR016166">
    <property type="entry name" value="FAD-bd_PCMH"/>
</dbReference>
<dbReference type="InterPro" id="IPR006094">
    <property type="entry name" value="Oxid_FAD_bind_N"/>
</dbReference>
<name>A0AAU4JXN4_9NOCA</name>
<gene>
    <name evidence="9" type="ORF">OG579_12440</name>
</gene>
<evidence type="ECO:0000256" key="6">
    <source>
        <dbReference type="ARBA" id="ARBA00023002"/>
    </source>
</evidence>
<dbReference type="InterPro" id="IPR016171">
    <property type="entry name" value="Vanillyl_alc_oxidase_C-sub2"/>
</dbReference>
<keyword evidence="5" id="KW-0809">Transit peptide</keyword>
<protein>
    <recommendedName>
        <fullName evidence="7">D-lactate dehydrogenase (cytochrome)</fullName>
        <ecNumber evidence="7">1.1.2.4</ecNumber>
    </recommendedName>
</protein>
<dbReference type="InterPro" id="IPR036318">
    <property type="entry name" value="FAD-bd_PCMH-like_sf"/>
</dbReference>
<dbReference type="RefSeq" id="WP_328856176.1">
    <property type="nucleotide sequence ID" value="NZ_CP108021.1"/>
</dbReference>
<comment type="similarity">
    <text evidence="2">Belongs to the FAD-binding oxidoreductase/transferase type 4 family.</text>
</comment>
<organism evidence="9 10">
    <name type="scientific">Williamsia herbipolensis</name>
    <dbReference type="NCBI Taxonomy" id="1603258"/>
    <lineage>
        <taxon>Bacteria</taxon>
        <taxon>Bacillati</taxon>
        <taxon>Actinomycetota</taxon>
        <taxon>Actinomycetes</taxon>
        <taxon>Mycobacteriales</taxon>
        <taxon>Nocardiaceae</taxon>
        <taxon>Williamsia</taxon>
    </lineage>
</organism>
<dbReference type="FunFam" id="1.10.45.10:FF:000001">
    <property type="entry name" value="D-lactate dehydrogenase mitochondrial"/>
    <property type="match status" value="1"/>
</dbReference>
<dbReference type="GO" id="GO:0008720">
    <property type="term" value="F:D-lactate dehydrogenase (NAD+) activity"/>
    <property type="evidence" value="ECO:0007669"/>
    <property type="project" value="TreeGrafter"/>
</dbReference>
<dbReference type="SUPFAM" id="SSF56176">
    <property type="entry name" value="FAD-binding/transporter-associated domain-like"/>
    <property type="match status" value="1"/>
</dbReference>
<dbReference type="InterPro" id="IPR016164">
    <property type="entry name" value="FAD-linked_Oxase-like_C"/>
</dbReference>
<dbReference type="Gene3D" id="3.30.465.10">
    <property type="match status" value="1"/>
</dbReference>
<dbReference type="Pfam" id="PF01565">
    <property type="entry name" value="FAD_binding_4"/>
    <property type="match status" value="1"/>
</dbReference>
<dbReference type="Gene3D" id="3.30.70.2740">
    <property type="match status" value="1"/>
</dbReference>
<dbReference type="FunFam" id="3.30.70.2740:FF:000001">
    <property type="entry name" value="D-lactate dehydrogenase mitochondrial"/>
    <property type="match status" value="1"/>
</dbReference>
<sequence length="449" mass="46968">MTATLADALPGKIDTRAAVLDGFTRDETGRGGRPPRAVVHAHTLDDVVECVRWCSATRTPVITVGAGTSLEGHLLARGDEVMLDLSAMTAITRVSPFDFTAVVEPGVTRTQLDAALTPHGLQFPVDPGADATLGGMAATNASGTTSVRYGGMRPNIAALQVVFADGTVHRLGRPVAKTSSGYDLKDLLIGSAGTLGVITELTVRCHPVPDAMASLRLQFDSISDAVSAAVAMLSSAVAVTRLELVDAASIAAINRYRQTRYPERPTLFVDAAGPTRAVLDDVTALVAELARECGCTGIDIARTATERTALWENRHHLFFAIKAAHPGHRFLVTDTAVPLSEIAGAVDAAHRCAAQLGVGITVAGHIGDGNVHVVIPYSGETYSRARAFSDRMVEYALSVGGTASGEHGIGLSKKRYLAAEHGGAVDVMRAVKSALDPLGILNPGKIFDL</sequence>
<feature type="domain" description="FAD-binding PCMH-type" evidence="8">
    <location>
        <begin position="30"/>
        <end position="208"/>
    </location>
</feature>
<dbReference type="KEGG" id="whr:OG579_12440"/>
<evidence type="ECO:0000256" key="5">
    <source>
        <dbReference type="ARBA" id="ARBA00022946"/>
    </source>
</evidence>
<comment type="cofactor">
    <cofactor evidence="1">
        <name>FAD</name>
        <dbReference type="ChEBI" id="CHEBI:57692"/>
    </cofactor>
</comment>
<evidence type="ECO:0000313" key="10">
    <source>
        <dbReference type="Proteomes" id="UP001432128"/>
    </source>
</evidence>
<accession>A0AAU4JXN4</accession>
<evidence type="ECO:0000256" key="4">
    <source>
        <dbReference type="ARBA" id="ARBA00022827"/>
    </source>
</evidence>
<dbReference type="Gene3D" id="1.10.45.10">
    <property type="entry name" value="Vanillyl-alcohol Oxidase, Chain A, domain 4"/>
    <property type="match status" value="1"/>
</dbReference>
<evidence type="ECO:0000256" key="1">
    <source>
        <dbReference type="ARBA" id="ARBA00001974"/>
    </source>
</evidence>